<dbReference type="EMBL" id="ML119308">
    <property type="protein sequence ID" value="RPB06506.1"/>
    <property type="molecule type" value="Genomic_DNA"/>
</dbReference>
<accession>A0A3N4K7I8</accession>
<feature type="region of interest" description="Disordered" evidence="1">
    <location>
        <begin position="59"/>
        <end position="83"/>
    </location>
</feature>
<organism evidence="2 3">
    <name type="scientific">Morchella conica CCBAS932</name>
    <dbReference type="NCBI Taxonomy" id="1392247"/>
    <lineage>
        <taxon>Eukaryota</taxon>
        <taxon>Fungi</taxon>
        <taxon>Dikarya</taxon>
        <taxon>Ascomycota</taxon>
        <taxon>Pezizomycotina</taxon>
        <taxon>Pezizomycetes</taxon>
        <taxon>Pezizales</taxon>
        <taxon>Morchellaceae</taxon>
        <taxon>Morchella</taxon>
    </lineage>
</organism>
<protein>
    <submittedName>
        <fullName evidence="2">Uncharacterized protein</fullName>
    </submittedName>
</protein>
<evidence type="ECO:0000313" key="2">
    <source>
        <dbReference type="EMBL" id="RPB06506.1"/>
    </source>
</evidence>
<proteinExistence type="predicted"/>
<name>A0A3N4K7I8_9PEZI</name>
<evidence type="ECO:0000313" key="3">
    <source>
        <dbReference type="Proteomes" id="UP000277580"/>
    </source>
</evidence>
<dbReference type="InParanoid" id="A0A3N4K7I8"/>
<gene>
    <name evidence="2" type="ORF">P167DRAFT_137928</name>
</gene>
<reference evidence="2 3" key="1">
    <citation type="journal article" date="2018" name="Nat. Ecol. Evol.">
        <title>Pezizomycetes genomes reveal the molecular basis of ectomycorrhizal truffle lifestyle.</title>
        <authorList>
            <person name="Murat C."/>
            <person name="Payen T."/>
            <person name="Noel B."/>
            <person name="Kuo A."/>
            <person name="Morin E."/>
            <person name="Chen J."/>
            <person name="Kohler A."/>
            <person name="Krizsan K."/>
            <person name="Balestrini R."/>
            <person name="Da Silva C."/>
            <person name="Montanini B."/>
            <person name="Hainaut M."/>
            <person name="Levati E."/>
            <person name="Barry K.W."/>
            <person name="Belfiori B."/>
            <person name="Cichocki N."/>
            <person name="Clum A."/>
            <person name="Dockter R.B."/>
            <person name="Fauchery L."/>
            <person name="Guy J."/>
            <person name="Iotti M."/>
            <person name="Le Tacon F."/>
            <person name="Lindquist E.A."/>
            <person name="Lipzen A."/>
            <person name="Malagnac F."/>
            <person name="Mello A."/>
            <person name="Molinier V."/>
            <person name="Miyauchi S."/>
            <person name="Poulain J."/>
            <person name="Riccioni C."/>
            <person name="Rubini A."/>
            <person name="Sitrit Y."/>
            <person name="Splivallo R."/>
            <person name="Traeger S."/>
            <person name="Wang M."/>
            <person name="Zifcakova L."/>
            <person name="Wipf D."/>
            <person name="Zambonelli A."/>
            <person name="Paolocci F."/>
            <person name="Nowrousian M."/>
            <person name="Ottonello S."/>
            <person name="Baldrian P."/>
            <person name="Spatafora J.W."/>
            <person name="Henrissat B."/>
            <person name="Nagy L.G."/>
            <person name="Aury J.M."/>
            <person name="Wincker P."/>
            <person name="Grigoriev I.V."/>
            <person name="Bonfante P."/>
            <person name="Martin F.M."/>
        </authorList>
    </citation>
    <scope>NUCLEOTIDE SEQUENCE [LARGE SCALE GENOMIC DNA]</scope>
    <source>
        <strain evidence="2 3">CCBAS932</strain>
    </source>
</reference>
<sequence length="170" mass="19157">MAEQGRRKKEALIGRTPAEEETVWGGKEDAVSARETKGIYFKKEAGKLALKMEEIKAETERQKAETEMVNVTDRAGSARESQGISWERLGGETVGMMAEMESMTGDTGVVDKKVKSWVRVQEGGSPKTGEDKARTDVEVERKKKEAEKAFEERPKIEKWKSEILTKWLYG</sequence>
<evidence type="ECO:0000256" key="1">
    <source>
        <dbReference type="SAM" id="MobiDB-lite"/>
    </source>
</evidence>
<feature type="region of interest" description="Disordered" evidence="1">
    <location>
        <begin position="1"/>
        <end position="29"/>
    </location>
</feature>
<dbReference type="Proteomes" id="UP000277580">
    <property type="component" value="Unassembled WGS sequence"/>
</dbReference>
<dbReference type="AlphaFoldDB" id="A0A3N4K7I8"/>
<keyword evidence="3" id="KW-1185">Reference proteome</keyword>
<feature type="region of interest" description="Disordered" evidence="1">
    <location>
        <begin position="120"/>
        <end position="152"/>
    </location>
</feature>
<feature type="compositionally biased region" description="Basic and acidic residues" evidence="1">
    <location>
        <begin position="128"/>
        <end position="152"/>
    </location>
</feature>